<comment type="caution">
    <text evidence="3">The sequence shown here is derived from an EMBL/GenBank/DDBJ whole genome shotgun (WGS) entry which is preliminary data.</text>
</comment>
<gene>
    <name evidence="3" type="ORF">LDX50_28930</name>
</gene>
<dbReference type="AlphaFoldDB" id="A0A9X1L1K9"/>
<dbReference type="PROSITE" id="PS51257">
    <property type="entry name" value="PROKAR_LIPOPROTEIN"/>
    <property type="match status" value="1"/>
</dbReference>
<reference evidence="3" key="1">
    <citation type="submission" date="2021-09" db="EMBL/GenBank/DDBJ databases">
        <title>Fulvivirga sp. isolated from coastal sediment.</title>
        <authorList>
            <person name="Yu H."/>
        </authorList>
    </citation>
    <scope>NUCLEOTIDE SEQUENCE</scope>
    <source>
        <strain evidence="3">1062</strain>
    </source>
</reference>
<proteinExistence type="predicted"/>
<dbReference type="Gene3D" id="2.60.40.2030">
    <property type="match status" value="1"/>
</dbReference>
<dbReference type="InterPro" id="IPR038081">
    <property type="entry name" value="CalX-like_sf"/>
</dbReference>
<keyword evidence="1" id="KW-0732">Signal</keyword>
<protein>
    <submittedName>
        <fullName evidence="3">Ig-like domain-containing protein</fullName>
    </submittedName>
</protein>
<dbReference type="EMBL" id="JAIXNE010000007">
    <property type="protein sequence ID" value="MCA6078934.1"/>
    <property type="molecule type" value="Genomic_DNA"/>
</dbReference>
<name>A0A9X1L1K9_9BACT</name>
<evidence type="ECO:0000313" key="3">
    <source>
        <dbReference type="EMBL" id="MCA6078934.1"/>
    </source>
</evidence>
<organism evidence="3 4">
    <name type="scientific">Fulvivirga sedimenti</name>
    <dbReference type="NCBI Taxonomy" id="2879465"/>
    <lineage>
        <taxon>Bacteria</taxon>
        <taxon>Pseudomonadati</taxon>
        <taxon>Bacteroidota</taxon>
        <taxon>Cytophagia</taxon>
        <taxon>Cytophagales</taxon>
        <taxon>Fulvivirgaceae</taxon>
        <taxon>Fulvivirga</taxon>
    </lineage>
</organism>
<accession>A0A9X1L1K9</accession>
<sequence>MKNSMISLQRTVFGIVWIFLILIASCNKDDEGFAITNDLRVLKVDINGNRAESGVTDLSVLSTLDLTFSHGLNKSSFEGGLQVSPNVAYNISYDGTGSIVTLTPDVRFDYDTEYTITLPAGNYGANGEKSVEDISFVFKTSPFQAPRITLTPDRDSFFEGETVTVTANIADIIFDDVTFDLVFGGSAEEGSDFTVSESSITIPAGETSATFTVTANGADGIEGQEDIEITLTNVVNATNNPEVKVTLILGDTPPKLELKGVMELDNYIDGAGGRVRAIHLRVLEDIPDLSIFHIQIASNGAAPDPTDIDFAFPANSAVAGENLFVVRDEDAALAAAYFGSCYSDFTEFQTPGMTHNGDDAILLYENGVAIESYGEPGVDGTGEYWEYTDSWSYKIGGKWEYAGVACVENAVGEATNETSLCQYPFCSPIQLQGVSSLLWDGSGTNGGKFVHVRVNRDIPDLSRYGLGVANNGGGTDGIEFTFPSVSASEGDHILVAREPETIAGYFGGCYNGFANVFQSDAMSQNGDDAIELFDGMDVIETYGDANVDGTGQPWDYANTWAYKVGKWINAPLDCGAGSTSTQGSSCTYLFCTE</sequence>
<evidence type="ECO:0000313" key="4">
    <source>
        <dbReference type="Proteomes" id="UP001139409"/>
    </source>
</evidence>
<dbReference type="SUPFAM" id="SSF141072">
    <property type="entry name" value="CalX-like"/>
    <property type="match status" value="1"/>
</dbReference>
<dbReference type="Pfam" id="PF13205">
    <property type="entry name" value="Big_5"/>
    <property type="match status" value="1"/>
</dbReference>
<keyword evidence="4" id="KW-1185">Reference proteome</keyword>
<evidence type="ECO:0000259" key="2">
    <source>
        <dbReference type="Pfam" id="PF13205"/>
    </source>
</evidence>
<dbReference type="InterPro" id="IPR032812">
    <property type="entry name" value="SbsA_Ig"/>
</dbReference>
<dbReference type="Proteomes" id="UP001139409">
    <property type="component" value="Unassembled WGS sequence"/>
</dbReference>
<feature type="domain" description="SbsA Ig-like" evidence="2">
    <location>
        <begin position="53"/>
        <end position="140"/>
    </location>
</feature>
<evidence type="ECO:0000256" key="1">
    <source>
        <dbReference type="ARBA" id="ARBA00022729"/>
    </source>
</evidence>
<dbReference type="RefSeq" id="WP_225699792.1">
    <property type="nucleotide sequence ID" value="NZ_JAIXNE010000007.1"/>
</dbReference>